<gene>
    <name evidence="1" type="ORF">VCR31J2_1370080</name>
</gene>
<dbReference type="AlphaFoldDB" id="A0AA86X148"/>
<proteinExistence type="predicted"/>
<dbReference type="EMBL" id="CCKJ01000043">
    <property type="protein sequence ID" value="CDT87014.1"/>
    <property type="molecule type" value="Genomic_DNA"/>
</dbReference>
<name>A0AA86X148_9VIBR</name>
<comment type="caution">
    <text evidence="1">The sequence shown here is derived from an EMBL/GenBank/DDBJ whole genome shotgun (WGS) entry which is preliminary data.</text>
</comment>
<accession>A0AA86X148</accession>
<protein>
    <submittedName>
        <fullName evidence="1">Uncharacterized protein</fullName>
    </submittedName>
</protein>
<sequence>MINIYALILNILLTTIKRKILSDLIFQELTSELWSPGYWYLHTIDELL</sequence>
<dbReference type="Proteomes" id="UP000041625">
    <property type="component" value="Unassembled WGS sequence"/>
</dbReference>
<organism evidence="1 2">
    <name type="scientific">Vibrio coralliirubri</name>
    <dbReference type="NCBI Taxonomy" id="1516159"/>
    <lineage>
        <taxon>Bacteria</taxon>
        <taxon>Pseudomonadati</taxon>
        <taxon>Pseudomonadota</taxon>
        <taxon>Gammaproteobacteria</taxon>
        <taxon>Vibrionales</taxon>
        <taxon>Vibrionaceae</taxon>
        <taxon>Vibrio</taxon>
    </lineage>
</organism>
<keyword evidence="2" id="KW-1185">Reference proteome</keyword>
<evidence type="ECO:0000313" key="2">
    <source>
        <dbReference type="Proteomes" id="UP000041625"/>
    </source>
</evidence>
<evidence type="ECO:0000313" key="1">
    <source>
        <dbReference type="EMBL" id="CDT87014.1"/>
    </source>
</evidence>
<reference evidence="1 2" key="1">
    <citation type="submission" date="2014-06" db="EMBL/GenBank/DDBJ databases">
        <authorList>
            <person name="Le Roux F."/>
        </authorList>
    </citation>
    <scope>NUCLEOTIDE SEQUENCE [LARGE SCALE GENOMIC DNA]</scope>
    <source>
        <strain evidence="1 2">J2-31</strain>
    </source>
</reference>